<dbReference type="EMBL" id="JAEQBW010000004">
    <property type="protein sequence ID" value="MBK6265625.1"/>
    <property type="molecule type" value="Genomic_DNA"/>
</dbReference>
<feature type="transmembrane region" description="Helical" evidence="1">
    <location>
        <begin position="12"/>
        <end position="31"/>
    </location>
</feature>
<keyword evidence="3" id="KW-0808">Transferase</keyword>
<dbReference type="InterPro" id="IPR002656">
    <property type="entry name" value="Acyl_transf_3_dom"/>
</dbReference>
<keyword evidence="1" id="KW-0472">Membrane</keyword>
<comment type="caution">
    <text evidence="3">The sequence shown here is derived from an EMBL/GenBank/DDBJ whole genome shotgun (WGS) entry which is preliminary data.</text>
</comment>
<feature type="transmembrane region" description="Helical" evidence="1">
    <location>
        <begin position="306"/>
        <end position="326"/>
    </location>
</feature>
<keyword evidence="4" id="KW-1185">Reference proteome</keyword>
<feature type="transmembrane region" description="Helical" evidence="1">
    <location>
        <begin position="272"/>
        <end position="294"/>
    </location>
</feature>
<accession>A0A934WZH9</accession>
<reference evidence="3" key="1">
    <citation type="submission" date="2021-01" db="EMBL/GenBank/DDBJ databases">
        <title>Marivirga aurantiaca sp. nov., isolated from intertidal surface sediments.</title>
        <authorList>
            <person name="Zhang M."/>
        </authorList>
    </citation>
    <scope>NUCLEOTIDE SEQUENCE</scope>
    <source>
        <strain evidence="3">S37H4</strain>
    </source>
</reference>
<feature type="transmembrane region" description="Helical" evidence="1">
    <location>
        <begin position="210"/>
        <end position="229"/>
    </location>
</feature>
<evidence type="ECO:0000256" key="1">
    <source>
        <dbReference type="SAM" id="Phobius"/>
    </source>
</evidence>
<dbReference type="PANTHER" id="PTHR36927:SF3">
    <property type="entry name" value="GLUCANS BIOSYNTHESIS PROTEIN C"/>
    <property type="match status" value="1"/>
</dbReference>
<keyword evidence="1" id="KW-1133">Transmembrane helix</keyword>
<evidence type="ECO:0000259" key="2">
    <source>
        <dbReference type="Pfam" id="PF01757"/>
    </source>
</evidence>
<evidence type="ECO:0000313" key="3">
    <source>
        <dbReference type="EMBL" id="MBK6265625.1"/>
    </source>
</evidence>
<dbReference type="GO" id="GO:0016747">
    <property type="term" value="F:acyltransferase activity, transferring groups other than amino-acyl groups"/>
    <property type="evidence" value="ECO:0007669"/>
    <property type="project" value="InterPro"/>
</dbReference>
<feature type="transmembrane region" description="Helical" evidence="1">
    <location>
        <begin position="138"/>
        <end position="158"/>
    </location>
</feature>
<dbReference type="PANTHER" id="PTHR36927">
    <property type="entry name" value="BLR4337 PROTEIN"/>
    <property type="match status" value="1"/>
</dbReference>
<evidence type="ECO:0000313" key="4">
    <source>
        <dbReference type="Proteomes" id="UP000611723"/>
    </source>
</evidence>
<feature type="transmembrane region" description="Helical" evidence="1">
    <location>
        <begin position="241"/>
        <end position="260"/>
    </location>
</feature>
<feature type="transmembrane region" description="Helical" evidence="1">
    <location>
        <begin position="85"/>
        <end position="103"/>
    </location>
</feature>
<feature type="transmembrane region" description="Helical" evidence="1">
    <location>
        <begin position="51"/>
        <end position="69"/>
    </location>
</feature>
<feature type="transmembrane region" description="Helical" evidence="1">
    <location>
        <begin position="178"/>
        <end position="198"/>
    </location>
</feature>
<feature type="transmembrane region" description="Helical" evidence="1">
    <location>
        <begin position="332"/>
        <end position="354"/>
    </location>
</feature>
<dbReference type="AlphaFoldDB" id="A0A934WZH9"/>
<dbReference type="Pfam" id="PF01757">
    <property type="entry name" value="Acyl_transf_3"/>
    <property type="match status" value="1"/>
</dbReference>
<gene>
    <name evidence="3" type="ORF">JKA74_11300</name>
</gene>
<name>A0A934WZH9_9BACT</name>
<dbReference type="InterPro" id="IPR050623">
    <property type="entry name" value="Glucan_succinyl_AcylTrfase"/>
</dbReference>
<protein>
    <submittedName>
        <fullName evidence="3">Acyltransferase family protein</fullName>
    </submittedName>
</protein>
<proteinExistence type="predicted"/>
<keyword evidence="3" id="KW-0012">Acyltransferase</keyword>
<sequence length="385" mass="45675">MRRHDLDWLRVIVFALLIFYHVGMFFVPWGWHIKNNVIYDWLTWPMRFLNQWRLPILFVISGMGTYFALNKRNGYQFVGERVKRLLIPLVFGMAVIVPVQVYAERIYNNQFAGNYFDFWPQMAFMGVYPEGNLSWHHLWFLPYLLVFSIVLTPLFLYLKNNPNAGLIGFTRRIIAKPLGLYVFLVPLYFIESLVEPFFPSTHDLFNDWFNFSNFITLFFFGFLLMTVKEPFWQVVQQRRRTYLYCGLVGFTLMIGLRVIWEDSVLIHFIEAGFMVFNFWSWILAIFGYAATYLNKSGKLLSYSNEAVYPFYILHQSVTIAIGLYLYNLEWAFWIKASILVVGTFGISWLLYEFIIRRIALIRPLFGLKSRKINADYKIENPANAK</sequence>
<keyword evidence="1" id="KW-0812">Transmembrane</keyword>
<organism evidence="3 4">
    <name type="scientific">Marivirga aurantiaca</name>
    <dbReference type="NCBI Taxonomy" id="2802615"/>
    <lineage>
        <taxon>Bacteria</taxon>
        <taxon>Pseudomonadati</taxon>
        <taxon>Bacteroidota</taxon>
        <taxon>Cytophagia</taxon>
        <taxon>Cytophagales</taxon>
        <taxon>Marivirgaceae</taxon>
        <taxon>Marivirga</taxon>
    </lineage>
</organism>
<dbReference type="Proteomes" id="UP000611723">
    <property type="component" value="Unassembled WGS sequence"/>
</dbReference>
<feature type="domain" description="Acyltransferase 3" evidence="2">
    <location>
        <begin position="4"/>
        <end position="351"/>
    </location>
</feature>
<dbReference type="RefSeq" id="WP_201431301.1">
    <property type="nucleotide sequence ID" value="NZ_JAEQBW010000004.1"/>
</dbReference>